<dbReference type="EMBL" id="BAAARY010000001">
    <property type="protein sequence ID" value="GAA2510922.1"/>
    <property type="molecule type" value="Genomic_DNA"/>
</dbReference>
<comment type="caution">
    <text evidence="1">The sequence shown here is derived from an EMBL/GenBank/DDBJ whole genome shotgun (WGS) entry which is preliminary data.</text>
</comment>
<accession>A0ABN3MXS6</accession>
<proteinExistence type="predicted"/>
<gene>
    <name evidence="1" type="ORF">GCM10010201_02160</name>
</gene>
<dbReference type="Proteomes" id="UP001499978">
    <property type="component" value="Unassembled WGS sequence"/>
</dbReference>
<name>A0ABN3MXS6_9ACTN</name>
<reference evidence="1 2" key="1">
    <citation type="journal article" date="2019" name="Int. J. Syst. Evol. Microbiol.">
        <title>The Global Catalogue of Microorganisms (GCM) 10K type strain sequencing project: providing services to taxonomists for standard genome sequencing and annotation.</title>
        <authorList>
            <consortium name="The Broad Institute Genomics Platform"/>
            <consortium name="The Broad Institute Genome Sequencing Center for Infectious Disease"/>
            <person name="Wu L."/>
            <person name="Ma J."/>
        </authorList>
    </citation>
    <scope>NUCLEOTIDE SEQUENCE [LARGE SCALE GENOMIC DNA]</scope>
    <source>
        <strain evidence="1 2">JCM 3367</strain>
    </source>
</reference>
<protein>
    <submittedName>
        <fullName evidence="1">Uncharacterized protein</fullName>
    </submittedName>
</protein>
<evidence type="ECO:0000313" key="1">
    <source>
        <dbReference type="EMBL" id="GAA2510922.1"/>
    </source>
</evidence>
<sequence>MNLTLTAAGRRCPVSDLLTIRPDHDVAGLLRLVHHTPNTGPDPVLTVLLRLTDWRTAIDAQTRALLAYARTVPNRPYRLTELAQATGMSFSGVRTAYGDHELATVATAIDL</sequence>
<evidence type="ECO:0000313" key="2">
    <source>
        <dbReference type="Proteomes" id="UP001499978"/>
    </source>
</evidence>
<dbReference type="RefSeq" id="WP_344166834.1">
    <property type="nucleotide sequence ID" value="NZ_BAAARY010000001.1"/>
</dbReference>
<keyword evidence="2" id="KW-1185">Reference proteome</keyword>
<organism evidence="1 2">
    <name type="scientific">Pilimelia columellifera subsp. columellifera</name>
    <dbReference type="NCBI Taxonomy" id="706583"/>
    <lineage>
        <taxon>Bacteria</taxon>
        <taxon>Bacillati</taxon>
        <taxon>Actinomycetota</taxon>
        <taxon>Actinomycetes</taxon>
        <taxon>Micromonosporales</taxon>
        <taxon>Micromonosporaceae</taxon>
        <taxon>Pilimelia</taxon>
    </lineage>
</organism>